<evidence type="ECO:0000313" key="2">
    <source>
        <dbReference type="Proteomes" id="UP000295832"/>
    </source>
</evidence>
<dbReference type="Pfam" id="PF04883">
    <property type="entry name" value="HK97-gp10_like"/>
    <property type="match status" value="1"/>
</dbReference>
<accession>A0A4R8GFQ8</accession>
<sequence length="132" mass="15323">MDSFVQIEWTDLKNEARKLDRYTNKINNELEAIMLRAALIVEAEIKVIITELGLVDTGFLRMNWSSTAETILNDIIGKVGTTTEYAKWLNDGTENKDGSTRIKAYRFIQKAKFRCKDKVLRYIKNELKKVDM</sequence>
<proteinExistence type="predicted"/>
<dbReference type="AlphaFoldDB" id="A0A4R8GFQ8"/>
<organism evidence="1 2">
    <name type="scientific">Orenia marismortui</name>
    <dbReference type="NCBI Taxonomy" id="46469"/>
    <lineage>
        <taxon>Bacteria</taxon>
        <taxon>Bacillati</taxon>
        <taxon>Bacillota</taxon>
        <taxon>Clostridia</taxon>
        <taxon>Halanaerobiales</taxon>
        <taxon>Halobacteroidaceae</taxon>
        <taxon>Orenia</taxon>
    </lineage>
</organism>
<comment type="caution">
    <text evidence="1">The sequence shown here is derived from an EMBL/GenBank/DDBJ whole genome shotgun (WGS) entry which is preliminary data.</text>
</comment>
<reference evidence="1 2" key="1">
    <citation type="submission" date="2019-03" db="EMBL/GenBank/DDBJ databases">
        <title>Subsurface microbial communities from deep shales in Ohio and West Virginia, USA.</title>
        <authorList>
            <person name="Wrighton K."/>
        </authorList>
    </citation>
    <scope>NUCLEOTIDE SEQUENCE [LARGE SCALE GENOMIC DNA]</scope>
    <source>
        <strain evidence="1 2">MSL 6dP</strain>
    </source>
</reference>
<dbReference type="RefSeq" id="WP_134119172.1">
    <property type="nucleotide sequence ID" value="NZ_SOEG01000057.1"/>
</dbReference>
<keyword evidence="2" id="KW-1185">Reference proteome</keyword>
<dbReference type="Proteomes" id="UP000295832">
    <property type="component" value="Unassembled WGS sequence"/>
</dbReference>
<name>A0A4R8GFQ8_9FIRM</name>
<evidence type="ECO:0000313" key="1">
    <source>
        <dbReference type="EMBL" id="TDX44322.1"/>
    </source>
</evidence>
<gene>
    <name evidence="1" type="ORF">C7959_1579</name>
</gene>
<dbReference type="InterPro" id="IPR010064">
    <property type="entry name" value="HK97-gp10_tail"/>
</dbReference>
<dbReference type="EMBL" id="SOEG01000057">
    <property type="protein sequence ID" value="TDX44322.1"/>
    <property type="molecule type" value="Genomic_DNA"/>
</dbReference>
<protein>
    <submittedName>
        <fullName evidence="1">Bacteriophage HK97-gp10 putative tail-component</fullName>
    </submittedName>
</protein>